<dbReference type="InterPro" id="IPR016032">
    <property type="entry name" value="Sig_transdc_resp-reg_C-effctor"/>
</dbReference>
<feature type="domain" description="OmpR/PhoB-type" evidence="4">
    <location>
        <begin position="11"/>
        <end position="115"/>
    </location>
</feature>
<dbReference type="SUPFAM" id="SSF46894">
    <property type="entry name" value="C-terminal effector domain of the bipartite response regulators"/>
    <property type="match status" value="1"/>
</dbReference>
<dbReference type="InterPro" id="IPR001867">
    <property type="entry name" value="OmpR/PhoB-type_DNA-bd"/>
</dbReference>
<dbReference type="PROSITE" id="PS51755">
    <property type="entry name" value="OMPR_PHOB"/>
    <property type="match status" value="1"/>
</dbReference>
<dbReference type="SMART" id="SM00862">
    <property type="entry name" value="Trans_reg_C"/>
    <property type="match status" value="1"/>
</dbReference>
<evidence type="ECO:0000256" key="1">
    <source>
        <dbReference type="ARBA" id="ARBA00023125"/>
    </source>
</evidence>
<proteinExistence type="predicted"/>
<protein>
    <recommendedName>
        <fullName evidence="4">OmpR/PhoB-type domain-containing protein</fullName>
    </recommendedName>
</protein>
<dbReference type="InterPro" id="IPR036388">
    <property type="entry name" value="WH-like_DNA-bd_sf"/>
</dbReference>
<dbReference type="CDD" id="cd00383">
    <property type="entry name" value="trans_reg_C"/>
    <property type="match status" value="1"/>
</dbReference>
<dbReference type="EMBL" id="NAEW01000007">
    <property type="protein sequence ID" value="OQM40849.1"/>
    <property type="molecule type" value="Genomic_DNA"/>
</dbReference>
<feature type="DNA-binding region" description="OmpR/PhoB-type" evidence="2">
    <location>
        <begin position="11"/>
        <end position="115"/>
    </location>
</feature>
<organism evidence="5 6">
    <name type="scientific">Citrobacter braakii</name>
    <dbReference type="NCBI Taxonomy" id="57706"/>
    <lineage>
        <taxon>Bacteria</taxon>
        <taxon>Pseudomonadati</taxon>
        <taxon>Pseudomonadota</taxon>
        <taxon>Gammaproteobacteria</taxon>
        <taxon>Enterobacterales</taxon>
        <taxon>Enterobacteriaceae</taxon>
        <taxon>Citrobacter</taxon>
        <taxon>Citrobacter freundii complex</taxon>
    </lineage>
</organism>
<keyword evidence="1 2" id="KW-0238">DNA-binding</keyword>
<evidence type="ECO:0000313" key="5">
    <source>
        <dbReference type="EMBL" id="OQM40849.1"/>
    </source>
</evidence>
<name>A0A1V8NWQ1_CITBR</name>
<keyword evidence="3" id="KW-1133">Transmembrane helix</keyword>
<comment type="caution">
    <text evidence="5">The sequence shown here is derived from an EMBL/GenBank/DDBJ whole genome shotgun (WGS) entry which is preliminary data.</text>
</comment>
<dbReference type="AlphaFoldDB" id="A0A1V8NWQ1"/>
<keyword evidence="3" id="KW-0472">Membrane</keyword>
<accession>A0A1V8NWQ1</accession>
<keyword evidence="3" id="KW-0812">Transmembrane</keyword>
<dbReference type="Pfam" id="PF00486">
    <property type="entry name" value="Trans_reg_C"/>
    <property type="match status" value="1"/>
</dbReference>
<dbReference type="GO" id="GO:0000160">
    <property type="term" value="P:phosphorelay signal transduction system"/>
    <property type="evidence" value="ECO:0007669"/>
    <property type="project" value="InterPro"/>
</dbReference>
<sequence>MLINLLETFIKMKFLINNSIVYNSDDGSLVNKNSADDIIVLPHMAARVLTCLLINAGKVVPREAIFDYVWSGNEMLASNNSLTQYVSFIRKTLTDLECQEELIKTIPRVGFYLSGDNVSNYKDGGFSLLKDVFFRKYLFAILSFMILLMVLLYQIFFLKDRLTNKELFYFGKIDSCKIYTLKKVSEHDFASIRSRIEKMVENENFNIACTKGFSYVYQSDERISLEGKGREFISRCNISGEKDNIISACNGVYINARNY</sequence>
<dbReference type="GO" id="GO:0003677">
    <property type="term" value="F:DNA binding"/>
    <property type="evidence" value="ECO:0007669"/>
    <property type="project" value="UniProtKB-UniRule"/>
</dbReference>
<dbReference type="Gene3D" id="1.10.10.10">
    <property type="entry name" value="Winged helix-like DNA-binding domain superfamily/Winged helix DNA-binding domain"/>
    <property type="match status" value="1"/>
</dbReference>
<dbReference type="GO" id="GO:0006355">
    <property type="term" value="P:regulation of DNA-templated transcription"/>
    <property type="evidence" value="ECO:0007669"/>
    <property type="project" value="InterPro"/>
</dbReference>
<dbReference type="Proteomes" id="UP000192573">
    <property type="component" value="Unassembled WGS sequence"/>
</dbReference>
<evidence type="ECO:0000256" key="2">
    <source>
        <dbReference type="PROSITE-ProRule" id="PRU01091"/>
    </source>
</evidence>
<evidence type="ECO:0000256" key="3">
    <source>
        <dbReference type="SAM" id="Phobius"/>
    </source>
</evidence>
<feature type="transmembrane region" description="Helical" evidence="3">
    <location>
        <begin position="137"/>
        <end position="158"/>
    </location>
</feature>
<evidence type="ECO:0000259" key="4">
    <source>
        <dbReference type="PROSITE" id="PS51755"/>
    </source>
</evidence>
<reference evidence="5 6" key="1">
    <citation type="submission" date="2017-03" db="EMBL/GenBank/DDBJ databases">
        <authorList>
            <person name="Afonso C.L."/>
            <person name="Miller P.J."/>
            <person name="Scott M.A."/>
            <person name="Spackman E."/>
            <person name="Goraichik I."/>
            <person name="Dimitrov K.M."/>
            <person name="Suarez D.L."/>
            <person name="Swayne D.E."/>
        </authorList>
    </citation>
    <scope>NUCLEOTIDE SEQUENCE [LARGE SCALE GENOMIC DNA]</scope>
    <source>
        <strain evidence="5 6">ATCC 51113</strain>
    </source>
</reference>
<gene>
    <name evidence="5" type="ORF">BZK42_15770</name>
</gene>
<evidence type="ECO:0000313" key="6">
    <source>
        <dbReference type="Proteomes" id="UP000192573"/>
    </source>
</evidence>